<evidence type="ECO:0000313" key="1">
    <source>
        <dbReference type="EMBL" id="KAG8187528.1"/>
    </source>
</evidence>
<accession>A0AAV6UUT5</accession>
<dbReference type="Proteomes" id="UP000827092">
    <property type="component" value="Unassembled WGS sequence"/>
</dbReference>
<comment type="caution">
    <text evidence="1">The sequence shown here is derived from an EMBL/GenBank/DDBJ whole genome shotgun (WGS) entry which is preliminary data.</text>
</comment>
<evidence type="ECO:0000313" key="2">
    <source>
        <dbReference type="Proteomes" id="UP000827092"/>
    </source>
</evidence>
<gene>
    <name evidence="1" type="ORF">JTE90_019958</name>
</gene>
<sequence>MKTQAVARDELLKDIVHAIQPTKSFVVSHTSENQKSRRVDSEQSLCRLPRVTQCFMSNNFFVLFSNTSTFTHSSHTKFPKRSSVMPKRNG</sequence>
<reference evidence="1 2" key="1">
    <citation type="journal article" date="2022" name="Nat. Ecol. Evol.">
        <title>A masculinizing supergene underlies an exaggerated male reproductive morph in a spider.</title>
        <authorList>
            <person name="Hendrickx F."/>
            <person name="De Corte Z."/>
            <person name="Sonet G."/>
            <person name="Van Belleghem S.M."/>
            <person name="Kostlbacher S."/>
            <person name="Vangestel C."/>
        </authorList>
    </citation>
    <scope>NUCLEOTIDE SEQUENCE [LARGE SCALE GENOMIC DNA]</scope>
    <source>
        <strain evidence="1">W744_W776</strain>
    </source>
</reference>
<proteinExistence type="predicted"/>
<organism evidence="1 2">
    <name type="scientific">Oedothorax gibbosus</name>
    <dbReference type="NCBI Taxonomy" id="931172"/>
    <lineage>
        <taxon>Eukaryota</taxon>
        <taxon>Metazoa</taxon>
        <taxon>Ecdysozoa</taxon>
        <taxon>Arthropoda</taxon>
        <taxon>Chelicerata</taxon>
        <taxon>Arachnida</taxon>
        <taxon>Araneae</taxon>
        <taxon>Araneomorphae</taxon>
        <taxon>Entelegynae</taxon>
        <taxon>Araneoidea</taxon>
        <taxon>Linyphiidae</taxon>
        <taxon>Erigoninae</taxon>
        <taxon>Oedothorax</taxon>
    </lineage>
</organism>
<protein>
    <submittedName>
        <fullName evidence="1">Uncharacterized protein</fullName>
    </submittedName>
</protein>
<keyword evidence="2" id="KW-1185">Reference proteome</keyword>
<dbReference type="EMBL" id="JAFNEN010000269">
    <property type="protein sequence ID" value="KAG8187528.1"/>
    <property type="molecule type" value="Genomic_DNA"/>
</dbReference>
<dbReference type="AlphaFoldDB" id="A0AAV6UUT5"/>
<name>A0AAV6UUT5_9ARAC</name>